<dbReference type="InParanoid" id="B4LLX3"/>
<dbReference type="SMR" id="B4LLX3"/>
<gene>
    <name evidence="7" type="primary">Dvir\GJ22352</name>
    <name evidence="7" type="ORF">Dvir_GJ22352</name>
</gene>
<dbReference type="FunCoup" id="B4LLX3">
    <property type="interactions" value="9"/>
</dbReference>
<keyword evidence="6" id="KW-1133">Transmembrane helix</keyword>
<comment type="subcellular location">
    <subcellularLocation>
        <location evidence="1">Secreted</location>
    </subcellularLocation>
</comment>
<protein>
    <recommendedName>
        <fullName evidence="9">Protein yellow</fullName>
    </recommendedName>
</protein>
<name>B4LLX3_DROVI</name>
<feature type="transmembrane region" description="Helical" evidence="6">
    <location>
        <begin position="12"/>
        <end position="31"/>
    </location>
</feature>
<dbReference type="PRINTS" id="PR01366">
    <property type="entry name" value="ROYALJELLY"/>
</dbReference>
<evidence type="ECO:0000256" key="2">
    <source>
        <dbReference type="ARBA" id="ARBA00009127"/>
    </source>
</evidence>
<comment type="similarity">
    <text evidence="2">Belongs to the major royal jelly protein family.</text>
</comment>
<accession>B4LLX3</accession>
<dbReference type="GO" id="GO:0005576">
    <property type="term" value="C:extracellular region"/>
    <property type="evidence" value="ECO:0007669"/>
    <property type="project" value="UniProtKB-SubCell"/>
</dbReference>
<evidence type="ECO:0000313" key="8">
    <source>
        <dbReference type="Proteomes" id="UP000008792"/>
    </source>
</evidence>
<dbReference type="InterPro" id="IPR017996">
    <property type="entry name" value="MRJP/yellow-related"/>
</dbReference>
<proteinExistence type="inferred from homology"/>
<dbReference type="Gene3D" id="2.120.10.30">
    <property type="entry name" value="TolB, C-terminal domain"/>
    <property type="match status" value="1"/>
</dbReference>
<dbReference type="InterPro" id="IPR011042">
    <property type="entry name" value="6-blade_b-propeller_TolB-like"/>
</dbReference>
<keyword evidence="5" id="KW-0325">Glycoprotein</keyword>
<keyword evidence="6" id="KW-0472">Membrane</keyword>
<dbReference type="eggNOG" id="ENOG502QU9G">
    <property type="taxonomic scope" value="Eukaryota"/>
</dbReference>
<dbReference type="EMBL" id="CH940648">
    <property type="protein sequence ID" value="EDW61996.2"/>
    <property type="molecule type" value="Genomic_DNA"/>
</dbReference>
<dbReference type="FunFam" id="2.120.10.30:FF:000045">
    <property type="entry name" value="Blast:Protein yellow"/>
    <property type="match status" value="1"/>
</dbReference>
<evidence type="ECO:0000256" key="3">
    <source>
        <dbReference type="ARBA" id="ARBA00022525"/>
    </source>
</evidence>
<evidence type="ECO:0000256" key="5">
    <source>
        <dbReference type="ARBA" id="ARBA00023180"/>
    </source>
</evidence>
<reference evidence="7 8" key="1">
    <citation type="journal article" date="2007" name="Nature">
        <title>Evolution of genes and genomes on the Drosophila phylogeny.</title>
        <authorList>
            <consortium name="Drosophila 12 Genomes Consortium"/>
            <person name="Clark A.G."/>
            <person name="Eisen M.B."/>
            <person name="Smith D.R."/>
            <person name="Bergman C.M."/>
            <person name="Oliver B."/>
            <person name="Markow T.A."/>
            <person name="Kaufman T.C."/>
            <person name="Kellis M."/>
            <person name="Gelbart W."/>
            <person name="Iyer V.N."/>
            <person name="Pollard D.A."/>
            <person name="Sackton T.B."/>
            <person name="Larracuente A.M."/>
            <person name="Singh N.D."/>
            <person name="Abad J.P."/>
            <person name="Abt D.N."/>
            <person name="Adryan B."/>
            <person name="Aguade M."/>
            <person name="Akashi H."/>
            <person name="Anderson W.W."/>
            <person name="Aquadro C.F."/>
            <person name="Ardell D.H."/>
            <person name="Arguello R."/>
            <person name="Artieri C.G."/>
            <person name="Barbash D.A."/>
            <person name="Barker D."/>
            <person name="Barsanti P."/>
            <person name="Batterham P."/>
            <person name="Batzoglou S."/>
            <person name="Begun D."/>
            <person name="Bhutkar A."/>
            <person name="Blanco E."/>
            <person name="Bosak S.A."/>
            <person name="Bradley R.K."/>
            <person name="Brand A.D."/>
            <person name="Brent M.R."/>
            <person name="Brooks A.N."/>
            <person name="Brown R.H."/>
            <person name="Butlin R.K."/>
            <person name="Caggese C."/>
            <person name="Calvi B.R."/>
            <person name="Bernardo de Carvalho A."/>
            <person name="Caspi A."/>
            <person name="Castrezana S."/>
            <person name="Celniker S.E."/>
            <person name="Chang J.L."/>
            <person name="Chapple C."/>
            <person name="Chatterji S."/>
            <person name="Chinwalla A."/>
            <person name="Civetta A."/>
            <person name="Clifton S.W."/>
            <person name="Comeron J.M."/>
            <person name="Costello J.C."/>
            <person name="Coyne J.A."/>
            <person name="Daub J."/>
            <person name="David R.G."/>
            <person name="Delcher A.L."/>
            <person name="Delehaunty K."/>
            <person name="Do C.B."/>
            <person name="Ebling H."/>
            <person name="Edwards K."/>
            <person name="Eickbush T."/>
            <person name="Evans J.D."/>
            <person name="Filipski A."/>
            <person name="Findeiss S."/>
            <person name="Freyhult E."/>
            <person name="Fulton L."/>
            <person name="Fulton R."/>
            <person name="Garcia A.C."/>
            <person name="Gardiner A."/>
            <person name="Garfield D.A."/>
            <person name="Garvin B.E."/>
            <person name="Gibson G."/>
            <person name="Gilbert D."/>
            <person name="Gnerre S."/>
            <person name="Godfrey J."/>
            <person name="Good R."/>
            <person name="Gotea V."/>
            <person name="Gravely B."/>
            <person name="Greenberg A.J."/>
            <person name="Griffiths-Jones S."/>
            <person name="Gross S."/>
            <person name="Guigo R."/>
            <person name="Gustafson E.A."/>
            <person name="Haerty W."/>
            <person name="Hahn M.W."/>
            <person name="Halligan D.L."/>
            <person name="Halpern A.L."/>
            <person name="Halter G.M."/>
            <person name="Han M.V."/>
            <person name="Heger A."/>
            <person name="Hillier L."/>
            <person name="Hinrichs A.S."/>
            <person name="Holmes I."/>
            <person name="Hoskins R.A."/>
            <person name="Hubisz M.J."/>
            <person name="Hultmark D."/>
            <person name="Huntley M.A."/>
            <person name="Jaffe D.B."/>
            <person name="Jagadeeshan S."/>
            <person name="Jeck W.R."/>
            <person name="Johnson J."/>
            <person name="Jones C.D."/>
            <person name="Jordan W.C."/>
            <person name="Karpen G.H."/>
            <person name="Kataoka E."/>
            <person name="Keightley P.D."/>
            <person name="Kheradpour P."/>
            <person name="Kirkness E.F."/>
            <person name="Koerich L.B."/>
            <person name="Kristiansen K."/>
            <person name="Kudrna D."/>
            <person name="Kulathinal R.J."/>
            <person name="Kumar S."/>
            <person name="Kwok R."/>
            <person name="Lander E."/>
            <person name="Langley C.H."/>
            <person name="Lapoint R."/>
            <person name="Lazzaro B.P."/>
            <person name="Lee S.J."/>
            <person name="Levesque L."/>
            <person name="Li R."/>
            <person name="Lin C.F."/>
            <person name="Lin M.F."/>
            <person name="Lindblad-Toh K."/>
            <person name="Llopart A."/>
            <person name="Long M."/>
            <person name="Low L."/>
            <person name="Lozovsky E."/>
            <person name="Lu J."/>
            <person name="Luo M."/>
            <person name="Machado C.A."/>
            <person name="Makalowski W."/>
            <person name="Marzo M."/>
            <person name="Matsuda M."/>
            <person name="Matzkin L."/>
            <person name="McAllister B."/>
            <person name="McBride C.S."/>
            <person name="McKernan B."/>
            <person name="McKernan K."/>
            <person name="Mendez-Lago M."/>
            <person name="Minx P."/>
            <person name="Mollenhauer M.U."/>
            <person name="Montooth K."/>
            <person name="Mount S.M."/>
            <person name="Mu X."/>
            <person name="Myers E."/>
            <person name="Negre B."/>
            <person name="Newfeld S."/>
            <person name="Nielsen R."/>
            <person name="Noor M.A."/>
            <person name="O'Grady P."/>
            <person name="Pachter L."/>
            <person name="Papaceit M."/>
            <person name="Parisi M.J."/>
            <person name="Parisi M."/>
            <person name="Parts L."/>
            <person name="Pedersen J.S."/>
            <person name="Pesole G."/>
            <person name="Phillippy A.M."/>
            <person name="Ponting C.P."/>
            <person name="Pop M."/>
            <person name="Porcelli D."/>
            <person name="Powell J.R."/>
            <person name="Prohaska S."/>
            <person name="Pruitt K."/>
            <person name="Puig M."/>
            <person name="Quesneville H."/>
            <person name="Ram K.R."/>
            <person name="Rand D."/>
            <person name="Rasmussen M.D."/>
            <person name="Reed L.K."/>
            <person name="Reenan R."/>
            <person name="Reily A."/>
            <person name="Remington K.A."/>
            <person name="Rieger T.T."/>
            <person name="Ritchie M.G."/>
            <person name="Robin C."/>
            <person name="Rogers Y.H."/>
            <person name="Rohde C."/>
            <person name="Rozas J."/>
            <person name="Rubenfield M.J."/>
            <person name="Ruiz A."/>
            <person name="Russo S."/>
            <person name="Salzberg S.L."/>
            <person name="Sanchez-Gracia A."/>
            <person name="Saranga D.J."/>
            <person name="Sato H."/>
            <person name="Schaeffer S.W."/>
            <person name="Schatz M.C."/>
            <person name="Schlenke T."/>
            <person name="Schwartz R."/>
            <person name="Segarra C."/>
            <person name="Singh R.S."/>
            <person name="Sirot L."/>
            <person name="Sirota M."/>
            <person name="Sisneros N.B."/>
            <person name="Smith C.D."/>
            <person name="Smith T.F."/>
            <person name="Spieth J."/>
            <person name="Stage D.E."/>
            <person name="Stark A."/>
            <person name="Stephan W."/>
            <person name="Strausberg R.L."/>
            <person name="Strempel S."/>
            <person name="Sturgill D."/>
            <person name="Sutton G."/>
            <person name="Sutton G.G."/>
            <person name="Tao W."/>
            <person name="Teichmann S."/>
            <person name="Tobari Y.N."/>
            <person name="Tomimura Y."/>
            <person name="Tsolas J.M."/>
            <person name="Valente V.L."/>
            <person name="Venter E."/>
            <person name="Venter J.C."/>
            <person name="Vicario S."/>
            <person name="Vieira F.G."/>
            <person name="Vilella A.J."/>
            <person name="Villasante A."/>
            <person name="Walenz B."/>
            <person name="Wang J."/>
            <person name="Wasserman M."/>
            <person name="Watts T."/>
            <person name="Wilson D."/>
            <person name="Wilson R.K."/>
            <person name="Wing R.A."/>
            <person name="Wolfner M.F."/>
            <person name="Wong A."/>
            <person name="Wong G.K."/>
            <person name="Wu C.I."/>
            <person name="Wu G."/>
            <person name="Yamamoto D."/>
            <person name="Yang H.P."/>
            <person name="Yang S.P."/>
            <person name="Yorke J.A."/>
            <person name="Yoshida K."/>
            <person name="Zdobnov E."/>
            <person name="Zhang P."/>
            <person name="Zhang Y."/>
            <person name="Zimin A.V."/>
            <person name="Baldwin J."/>
            <person name="Abdouelleil A."/>
            <person name="Abdulkadir J."/>
            <person name="Abebe A."/>
            <person name="Abera B."/>
            <person name="Abreu J."/>
            <person name="Acer S.C."/>
            <person name="Aftuck L."/>
            <person name="Alexander A."/>
            <person name="An P."/>
            <person name="Anderson E."/>
            <person name="Anderson S."/>
            <person name="Arachi H."/>
            <person name="Azer M."/>
            <person name="Bachantsang P."/>
            <person name="Barry A."/>
            <person name="Bayul T."/>
            <person name="Berlin A."/>
            <person name="Bessette D."/>
            <person name="Bloom T."/>
            <person name="Blye J."/>
            <person name="Boguslavskiy L."/>
            <person name="Bonnet C."/>
            <person name="Boukhgalter B."/>
            <person name="Bourzgui I."/>
            <person name="Brown A."/>
            <person name="Cahill P."/>
            <person name="Channer S."/>
            <person name="Cheshatsang Y."/>
            <person name="Chuda L."/>
            <person name="Citroen M."/>
            <person name="Collymore A."/>
            <person name="Cooke P."/>
            <person name="Costello M."/>
            <person name="D'Aco K."/>
            <person name="Daza R."/>
            <person name="De Haan G."/>
            <person name="DeGray S."/>
            <person name="DeMaso C."/>
            <person name="Dhargay N."/>
            <person name="Dooley K."/>
            <person name="Dooley E."/>
            <person name="Doricent M."/>
            <person name="Dorje P."/>
            <person name="Dorjee K."/>
            <person name="Dupes A."/>
            <person name="Elong R."/>
            <person name="Falk J."/>
            <person name="Farina A."/>
            <person name="Faro S."/>
            <person name="Ferguson D."/>
            <person name="Fisher S."/>
            <person name="Foley C.D."/>
            <person name="Franke A."/>
            <person name="Friedrich D."/>
            <person name="Gadbois L."/>
            <person name="Gearin G."/>
            <person name="Gearin C.R."/>
            <person name="Giannoukos G."/>
            <person name="Goode T."/>
            <person name="Graham J."/>
            <person name="Grandbois E."/>
            <person name="Grewal S."/>
            <person name="Gyaltsen K."/>
            <person name="Hafez N."/>
            <person name="Hagos B."/>
            <person name="Hall J."/>
            <person name="Henson C."/>
            <person name="Hollinger A."/>
            <person name="Honan T."/>
            <person name="Huard M.D."/>
            <person name="Hughes L."/>
            <person name="Hurhula B."/>
            <person name="Husby M.E."/>
            <person name="Kamat A."/>
            <person name="Kanga B."/>
            <person name="Kashin S."/>
            <person name="Khazanovich D."/>
            <person name="Kisner P."/>
            <person name="Lance K."/>
            <person name="Lara M."/>
            <person name="Lee W."/>
            <person name="Lennon N."/>
            <person name="Letendre F."/>
            <person name="LeVine R."/>
            <person name="Lipovsky A."/>
            <person name="Liu X."/>
            <person name="Liu J."/>
            <person name="Liu S."/>
            <person name="Lokyitsang T."/>
            <person name="Lokyitsang Y."/>
            <person name="Lubonja R."/>
            <person name="Lui A."/>
            <person name="MacDonald P."/>
            <person name="Magnisalis V."/>
            <person name="Maru K."/>
            <person name="Matthews C."/>
            <person name="McCusker W."/>
            <person name="McDonough S."/>
            <person name="Mehta T."/>
            <person name="Meldrim J."/>
            <person name="Meneus L."/>
            <person name="Mihai O."/>
            <person name="Mihalev A."/>
            <person name="Mihova T."/>
            <person name="Mittelman R."/>
            <person name="Mlenga V."/>
            <person name="Montmayeur A."/>
            <person name="Mulrain L."/>
            <person name="Navidi A."/>
            <person name="Naylor J."/>
            <person name="Negash T."/>
            <person name="Nguyen T."/>
            <person name="Nguyen N."/>
            <person name="Nicol R."/>
            <person name="Norbu C."/>
            <person name="Norbu N."/>
            <person name="Novod N."/>
            <person name="O'Neill B."/>
            <person name="Osman S."/>
            <person name="Markiewicz E."/>
            <person name="Oyono O.L."/>
            <person name="Patti C."/>
            <person name="Phunkhang P."/>
            <person name="Pierre F."/>
            <person name="Priest M."/>
            <person name="Raghuraman S."/>
            <person name="Rege F."/>
            <person name="Reyes R."/>
            <person name="Rise C."/>
            <person name="Rogov P."/>
            <person name="Ross K."/>
            <person name="Ryan E."/>
            <person name="Settipalli S."/>
            <person name="Shea T."/>
            <person name="Sherpa N."/>
            <person name="Shi L."/>
            <person name="Shih D."/>
            <person name="Sparrow T."/>
            <person name="Spaulding J."/>
            <person name="Stalker J."/>
            <person name="Stange-Thomann N."/>
            <person name="Stavropoulos S."/>
            <person name="Stone C."/>
            <person name="Strader C."/>
            <person name="Tesfaye S."/>
            <person name="Thomson T."/>
            <person name="Thoulutsang Y."/>
            <person name="Thoulutsang D."/>
            <person name="Topham K."/>
            <person name="Topping I."/>
            <person name="Tsamla T."/>
            <person name="Vassiliev H."/>
            <person name="Vo A."/>
            <person name="Wangchuk T."/>
            <person name="Wangdi T."/>
            <person name="Weiand M."/>
            <person name="Wilkinson J."/>
            <person name="Wilson A."/>
            <person name="Yadav S."/>
            <person name="Young G."/>
            <person name="Yu Q."/>
            <person name="Zembek L."/>
            <person name="Zhong D."/>
            <person name="Zimmer A."/>
            <person name="Zwirko Z."/>
            <person name="Jaffe D.B."/>
            <person name="Alvarez P."/>
            <person name="Brockman W."/>
            <person name="Butler J."/>
            <person name="Chin C."/>
            <person name="Gnerre S."/>
            <person name="Grabherr M."/>
            <person name="Kleber M."/>
            <person name="Mauceli E."/>
            <person name="MacCallum I."/>
        </authorList>
    </citation>
    <scope>NUCLEOTIDE SEQUENCE [LARGE SCALE GENOMIC DNA]</scope>
    <source>
        <strain evidence="8">Tucson 15010-1051.87</strain>
    </source>
</reference>
<organism evidence="7 8">
    <name type="scientific">Drosophila virilis</name>
    <name type="common">Fruit fly</name>
    <dbReference type="NCBI Taxonomy" id="7244"/>
    <lineage>
        <taxon>Eukaryota</taxon>
        <taxon>Metazoa</taxon>
        <taxon>Ecdysozoa</taxon>
        <taxon>Arthropoda</taxon>
        <taxon>Hexapoda</taxon>
        <taxon>Insecta</taxon>
        <taxon>Pterygota</taxon>
        <taxon>Neoptera</taxon>
        <taxon>Endopterygota</taxon>
        <taxon>Diptera</taxon>
        <taxon>Brachycera</taxon>
        <taxon>Muscomorpha</taxon>
        <taxon>Ephydroidea</taxon>
        <taxon>Drosophilidae</taxon>
        <taxon>Drosophila</taxon>
    </lineage>
</organism>
<evidence type="ECO:0000256" key="6">
    <source>
        <dbReference type="SAM" id="Phobius"/>
    </source>
</evidence>
<keyword evidence="6" id="KW-0812">Transmembrane</keyword>
<dbReference type="Pfam" id="PF03022">
    <property type="entry name" value="MRJP"/>
    <property type="match status" value="1"/>
</dbReference>
<dbReference type="PANTHER" id="PTHR10009:SF7">
    <property type="entry name" value="GH10609P-RELATED"/>
    <property type="match status" value="1"/>
</dbReference>
<evidence type="ECO:0008006" key="9">
    <source>
        <dbReference type="Google" id="ProtNLM"/>
    </source>
</evidence>
<keyword evidence="4" id="KW-0732">Signal</keyword>
<evidence type="ECO:0000313" key="7">
    <source>
        <dbReference type="EMBL" id="EDW61996.2"/>
    </source>
</evidence>
<dbReference type="PANTHER" id="PTHR10009">
    <property type="entry name" value="PROTEIN YELLOW-RELATED"/>
    <property type="match status" value="1"/>
</dbReference>
<dbReference type="AlphaFoldDB" id="B4LLX3"/>
<evidence type="ECO:0000256" key="1">
    <source>
        <dbReference type="ARBA" id="ARBA00004613"/>
    </source>
</evidence>
<dbReference type="HOGENOM" id="CLU_031076_2_0_1"/>
<keyword evidence="8" id="KW-1185">Reference proteome</keyword>
<dbReference type="OrthoDB" id="8184345at2759"/>
<sequence length="436" mass="48677">MDNSSSMEHQPGLRIIALLSCVLGMVAGQYATAPGFGGYDSKALERVFEARNLQLSFPTSEERERVLRAGLYDPGNVVPIDVDVYYTHGDKTPSIFVTIPRFTKGVPYSLAYVTNEVGENGTELRAYPSYDWHQSHGADCNGLTSVYRTQIDECGRMWILDSGEIDFVQHCPPQLYALDLASGGVVHHYRMPKDMYKTGVSRFVTPTIDLDAHNCEVGHVYMADSIGDGIVVYGMAAQKSWRIENKYTYPHPDFGTFTIAGESFQLWDGTVALTLTPHGLAGHMERMLYFHSLSSDWQMAIPLQVVNNASIWKRNDVSAGLDQFLLLGKRGSQCVAAAMSETGMLLCGLVQPTSILAWNIRQAYNHENLSVLIQDQQRLQFISGLKIVRNHEGKEELWALSNRLQKAFGAGLNFKEVNFRIQKCGIHELLHGLPCY</sequence>
<keyword evidence="3" id="KW-0964">Secreted</keyword>
<dbReference type="Proteomes" id="UP000008792">
    <property type="component" value="Unassembled WGS sequence"/>
</dbReference>
<evidence type="ECO:0000256" key="4">
    <source>
        <dbReference type="ARBA" id="ARBA00022729"/>
    </source>
</evidence>